<accession>X1JRM7</accession>
<dbReference type="EMBL" id="BARV01000318">
    <property type="protein sequence ID" value="GAH96727.1"/>
    <property type="molecule type" value="Genomic_DNA"/>
</dbReference>
<comment type="caution">
    <text evidence="1">The sequence shown here is derived from an EMBL/GenBank/DDBJ whole genome shotgun (WGS) entry which is preliminary data.</text>
</comment>
<protein>
    <submittedName>
        <fullName evidence="1">Uncharacterized protein</fullName>
    </submittedName>
</protein>
<organism evidence="1">
    <name type="scientific">marine sediment metagenome</name>
    <dbReference type="NCBI Taxonomy" id="412755"/>
    <lineage>
        <taxon>unclassified sequences</taxon>
        <taxon>metagenomes</taxon>
        <taxon>ecological metagenomes</taxon>
    </lineage>
</organism>
<gene>
    <name evidence="1" type="ORF">S06H3_01304</name>
</gene>
<proteinExistence type="predicted"/>
<evidence type="ECO:0000313" key="1">
    <source>
        <dbReference type="EMBL" id="GAH96727.1"/>
    </source>
</evidence>
<sequence length="164" mass="17390">MYTFNPEVNWVYATPIMVRYPMTISHICLPITIQNGNVKAAIYDDDGVVPGASPEGATRLSVTASELVSAAMTRMDMALTAPLKVTIPGLKWLAVKAELDTTGLTKAFAYWARSAGPSSPVWAPNAWEVDPGGVYGDPMPNPFPAAPAVSERGIGMGILVVTVP</sequence>
<dbReference type="AlphaFoldDB" id="X1JRM7"/>
<reference evidence="1" key="1">
    <citation type="journal article" date="2014" name="Front. Microbiol.">
        <title>High frequency of phylogenetically diverse reductive dehalogenase-homologous genes in deep subseafloor sedimentary metagenomes.</title>
        <authorList>
            <person name="Kawai M."/>
            <person name="Futagami T."/>
            <person name="Toyoda A."/>
            <person name="Takaki Y."/>
            <person name="Nishi S."/>
            <person name="Hori S."/>
            <person name="Arai W."/>
            <person name="Tsubouchi T."/>
            <person name="Morono Y."/>
            <person name="Uchiyama I."/>
            <person name="Ito T."/>
            <person name="Fujiyama A."/>
            <person name="Inagaki F."/>
            <person name="Takami H."/>
        </authorList>
    </citation>
    <scope>NUCLEOTIDE SEQUENCE</scope>
    <source>
        <strain evidence="1">Expedition CK06-06</strain>
    </source>
</reference>
<name>X1JRM7_9ZZZZ</name>